<keyword evidence="2" id="KW-1185">Reference proteome</keyword>
<comment type="caution">
    <text evidence="1">The sequence shown here is derived from an EMBL/GenBank/DDBJ whole genome shotgun (WGS) entry which is preliminary data.</text>
</comment>
<sequence>MDHIADIPDQLLGYLSHQLNEMPLFMPVTAENRDEMRGQLRAAFVQFSTEVEQRTEALLQRWVEVTIGAATRLPSIDAVYVSIWDGGISVRAACKWNVELRVAFDIASIDVDGLECCEREYVELPDGTQIELDSQAETPDEIPAMAVVPEVGDVIYHLDQHGQPSETTSTITAIGPQSLHGGICRVYNDNDQPIDVVRAPGHDPADGRRAWLEYRLAG</sequence>
<protein>
    <submittedName>
        <fullName evidence="1">Uncharacterized protein</fullName>
    </submittedName>
</protein>
<name>A0A0P9CQS5_9CHLR</name>
<proteinExistence type="predicted"/>
<dbReference type="Proteomes" id="UP000050509">
    <property type="component" value="Unassembled WGS sequence"/>
</dbReference>
<dbReference type="AlphaFoldDB" id="A0A0P9CQS5"/>
<dbReference type="EMBL" id="LJCR01002739">
    <property type="protein sequence ID" value="KPV48330.1"/>
    <property type="molecule type" value="Genomic_DNA"/>
</dbReference>
<accession>A0A0P9CQS5</accession>
<evidence type="ECO:0000313" key="1">
    <source>
        <dbReference type="EMBL" id="KPV48330.1"/>
    </source>
</evidence>
<reference evidence="1 2" key="1">
    <citation type="submission" date="2015-09" db="EMBL/GenBank/DDBJ databases">
        <title>Draft genome sequence of Kouleothrix aurantiaca JCM 19913.</title>
        <authorList>
            <person name="Hemp J."/>
        </authorList>
    </citation>
    <scope>NUCLEOTIDE SEQUENCE [LARGE SCALE GENOMIC DNA]</scope>
    <source>
        <strain evidence="1 2">COM-B</strain>
    </source>
</reference>
<evidence type="ECO:0000313" key="2">
    <source>
        <dbReference type="Proteomes" id="UP000050509"/>
    </source>
</evidence>
<gene>
    <name evidence="1" type="ORF">SE17_38640</name>
</gene>
<organism evidence="1 2">
    <name type="scientific">Kouleothrix aurantiaca</name>
    <dbReference type="NCBI Taxonomy" id="186479"/>
    <lineage>
        <taxon>Bacteria</taxon>
        <taxon>Bacillati</taxon>
        <taxon>Chloroflexota</taxon>
        <taxon>Chloroflexia</taxon>
        <taxon>Chloroflexales</taxon>
        <taxon>Roseiflexineae</taxon>
        <taxon>Roseiflexaceae</taxon>
        <taxon>Kouleothrix</taxon>
    </lineage>
</organism>